<keyword evidence="2" id="KW-1185">Reference proteome</keyword>
<proteinExistence type="predicted"/>
<dbReference type="AlphaFoldDB" id="A0AA35LJW8"/>
<dbReference type="Proteomes" id="UP001178461">
    <property type="component" value="Chromosome 16"/>
</dbReference>
<gene>
    <name evidence="1" type="ORF">PODLI_1B035164</name>
</gene>
<evidence type="ECO:0000313" key="1">
    <source>
        <dbReference type="EMBL" id="CAI5797597.1"/>
    </source>
</evidence>
<dbReference type="EMBL" id="OX395143">
    <property type="protein sequence ID" value="CAI5797597.1"/>
    <property type="molecule type" value="Genomic_DNA"/>
</dbReference>
<name>A0AA35LJW8_9SAUR</name>
<sequence length="195" mass="21623">MMCGCDPCHHLHHPAEPFSRHLCGVGPQDAECRLLSSSKLPPSLPELMSSLVGGSWSFSPQRGGVSPDKQRDLMRTSVLTGRALLKMRERNGGREEASQLLLLTATKKQNKTQERRLPTHHTFKAHGFPQRILGAVDYPLQFPAPLTTSSSQNSLGEVMCFKCAQVSISTTKELLRNWVVLKGNQNVGSILRRVR</sequence>
<accession>A0AA35LJW8</accession>
<protein>
    <submittedName>
        <fullName evidence="1">Uncharacterized protein</fullName>
    </submittedName>
</protein>
<reference evidence="1" key="1">
    <citation type="submission" date="2022-12" db="EMBL/GenBank/DDBJ databases">
        <authorList>
            <person name="Alioto T."/>
            <person name="Alioto T."/>
            <person name="Gomez Garrido J."/>
        </authorList>
    </citation>
    <scope>NUCLEOTIDE SEQUENCE</scope>
</reference>
<organism evidence="1 2">
    <name type="scientific">Podarcis lilfordi</name>
    <name type="common">Lilford's wall lizard</name>
    <dbReference type="NCBI Taxonomy" id="74358"/>
    <lineage>
        <taxon>Eukaryota</taxon>
        <taxon>Metazoa</taxon>
        <taxon>Chordata</taxon>
        <taxon>Craniata</taxon>
        <taxon>Vertebrata</taxon>
        <taxon>Euteleostomi</taxon>
        <taxon>Lepidosauria</taxon>
        <taxon>Squamata</taxon>
        <taxon>Bifurcata</taxon>
        <taxon>Unidentata</taxon>
        <taxon>Episquamata</taxon>
        <taxon>Laterata</taxon>
        <taxon>Lacertibaenia</taxon>
        <taxon>Lacertidae</taxon>
        <taxon>Podarcis</taxon>
    </lineage>
</organism>
<evidence type="ECO:0000313" key="2">
    <source>
        <dbReference type="Proteomes" id="UP001178461"/>
    </source>
</evidence>